<name>A0A6S6SK21_9BACT</name>
<proteinExistence type="predicted"/>
<dbReference type="EMBL" id="CACVAP010000056">
    <property type="protein sequence ID" value="CAA6808798.1"/>
    <property type="molecule type" value="Genomic_DNA"/>
</dbReference>
<organism evidence="2">
    <name type="scientific">uncultured Sulfurovum sp</name>
    <dbReference type="NCBI Taxonomy" id="269237"/>
    <lineage>
        <taxon>Bacteria</taxon>
        <taxon>Pseudomonadati</taxon>
        <taxon>Campylobacterota</taxon>
        <taxon>Epsilonproteobacteria</taxon>
        <taxon>Campylobacterales</taxon>
        <taxon>Sulfurovaceae</taxon>
        <taxon>Sulfurovum</taxon>
        <taxon>environmental samples</taxon>
    </lineage>
</organism>
<feature type="transmembrane region" description="Helical" evidence="1">
    <location>
        <begin position="151"/>
        <end position="170"/>
    </location>
</feature>
<evidence type="ECO:0000256" key="1">
    <source>
        <dbReference type="SAM" id="Phobius"/>
    </source>
</evidence>
<feature type="transmembrane region" description="Helical" evidence="1">
    <location>
        <begin position="127"/>
        <end position="145"/>
    </location>
</feature>
<evidence type="ECO:0000313" key="2">
    <source>
        <dbReference type="EMBL" id="CAA6808798.1"/>
    </source>
</evidence>
<reference evidence="2" key="1">
    <citation type="submission" date="2020-01" db="EMBL/GenBank/DDBJ databases">
        <authorList>
            <person name="Meier V. D."/>
            <person name="Meier V D."/>
        </authorList>
    </citation>
    <scope>NUCLEOTIDE SEQUENCE</scope>
    <source>
        <strain evidence="2">HLG_WM_MAG_06</strain>
    </source>
</reference>
<keyword evidence="1" id="KW-1133">Transmembrane helix</keyword>
<protein>
    <submittedName>
        <fullName evidence="2">Uncharacterized protein</fullName>
    </submittedName>
</protein>
<feature type="transmembrane region" description="Helical" evidence="1">
    <location>
        <begin position="29"/>
        <end position="49"/>
    </location>
</feature>
<accession>A0A6S6SK21</accession>
<keyword evidence="1" id="KW-0812">Transmembrane</keyword>
<sequence length="173" mass="19838">MKQVVLVFLGIDLFLFIVAYLFTDKVWLVNSQIAFISSSSIMLASMYSYQSMVKKGIEAGAVTDDGRDTLDKLEDPYDLYDEQNELSDNKVEERELVDVVKEERANLKKSKRSIWETTKDAKASFSFYRLSAYSVLVLGFFYLNSNGLLALIPYLVFLSLPPILMVYVLLRNR</sequence>
<keyword evidence="1" id="KW-0472">Membrane</keyword>
<gene>
    <name evidence="2" type="ORF">HELGO_WM17246</name>
</gene>
<dbReference type="AlphaFoldDB" id="A0A6S6SK21"/>
<feature type="transmembrane region" description="Helical" evidence="1">
    <location>
        <begin position="5"/>
        <end position="23"/>
    </location>
</feature>